<proteinExistence type="predicted"/>
<keyword evidence="2" id="KW-1185">Reference proteome</keyword>
<name>A0A6N7LKV6_SINTE</name>
<dbReference type="EMBL" id="WITC01000097">
    <property type="protein sequence ID" value="MQX17465.1"/>
    <property type="molecule type" value="Genomic_DNA"/>
</dbReference>
<dbReference type="Proteomes" id="UP000439983">
    <property type="component" value="Unassembled WGS sequence"/>
</dbReference>
<protein>
    <submittedName>
        <fullName evidence="1">Uncharacterized protein</fullName>
    </submittedName>
</protein>
<reference evidence="1 2" key="1">
    <citation type="journal article" date="2013" name="Genome Biol.">
        <title>Comparative genomics of the core and accessory genomes of 48 Sinorhizobium strains comprising five genospecies.</title>
        <authorList>
            <person name="Sugawara M."/>
            <person name="Epstein B."/>
            <person name="Badgley B.D."/>
            <person name="Unno T."/>
            <person name="Xu L."/>
            <person name="Reese J."/>
            <person name="Gyaneshwar P."/>
            <person name="Denny R."/>
            <person name="Mudge J."/>
            <person name="Bharti A.K."/>
            <person name="Farmer A.D."/>
            <person name="May G.D."/>
            <person name="Woodward J.E."/>
            <person name="Medigue C."/>
            <person name="Vallenet D."/>
            <person name="Lajus A."/>
            <person name="Rouy Z."/>
            <person name="Martinez-Vaz B."/>
            <person name="Tiffin P."/>
            <person name="Young N.D."/>
            <person name="Sadowsky M.J."/>
        </authorList>
    </citation>
    <scope>NUCLEOTIDE SEQUENCE [LARGE SCALE GENOMIC DNA]</scope>
    <source>
        <strain evidence="1 2">USDA4894</strain>
    </source>
</reference>
<dbReference type="OrthoDB" id="5180013at2"/>
<gene>
    <name evidence="1" type="ORF">GHK62_22710</name>
</gene>
<comment type="caution">
    <text evidence="1">The sequence shown here is derived from an EMBL/GenBank/DDBJ whole genome shotgun (WGS) entry which is preliminary data.</text>
</comment>
<sequence>MAVSILFTGHMIDKPGRPNARFPSELEAAAAARIATAIVPYATIDKAASVIGFASCARGGDILFHEQCRAVRIPTSIVLPYSPELFVQTSVKGIPGSDWEQRFWHLWTTTSEAQRETMNLPRSDEAYSICNVHLLERAQEHGAVHLIALWDGQRGDGPGGTADLVDRVGLSDKPDIFTPAGLAADQ</sequence>
<accession>A0A6N7LKV6</accession>
<evidence type="ECO:0000313" key="2">
    <source>
        <dbReference type="Proteomes" id="UP000439983"/>
    </source>
</evidence>
<dbReference type="AlphaFoldDB" id="A0A6N7LKV6"/>
<dbReference type="RefSeq" id="WP_153441335.1">
    <property type="nucleotide sequence ID" value="NZ_JACIGA010000002.1"/>
</dbReference>
<evidence type="ECO:0000313" key="1">
    <source>
        <dbReference type="EMBL" id="MQX17465.1"/>
    </source>
</evidence>
<organism evidence="1 2">
    <name type="scientific">Sinorhizobium terangae</name>
    <dbReference type="NCBI Taxonomy" id="110322"/>
    <lineage>
        <taxon>Bacteria</taxon>
        <taxon>Pseudomonadati</taxon>
        <taxon>Pseudomonadota</taxon>
        <taxon>Alphaproteobacteria</taxon>
        <taxon>Hyphomicrobiales</taxon>
        <taxon>Rhizobiaceae</taxon>
        <taxon>Sinorhizobium/Ensifer group</taxon>
        <taxon>Sinorhizobium</taxon>
    </lineage>
</organism>